<gene>
    <name evidence="1" type="ORF">CC77DRAFT_150997</name>
</gene>
<accession>A0A177DJ17</accession>
<dbReference type="VEuPathDB" id="FungiDB:CC77DRAFT_150997"/>
<dbReference type="EMBL" id="KV441481">
    <property type="protein sequence ID" value="OAG19200.1"/>
    <property type="molecule type" value="Genomic_DNA"/>
</dbReference>
<organism evidence="1 2">
    <name type="scientific">Alternaria alternata</name>
    <name type="common">Alternaria rot fungus</name>
    <name type="synonym">Torula alternata</name>
    <dbReference type="NCBI Taxonomy" id="5599"/>
    <lineage>
        <taxon>Eukaryota</taxon>
        <taxon>Fungi</taxon>
        <taxon>Dikarya</taxon>
        <taxon>Ascomycota</taxon>
        <taxon>Pezizomycotina</taxon>
        <taxon>Dothideomycetes</taxon>
        <taxon>Pleosporomycetidae</taxon>
        <taxon>Pleosporales</taxon>
        <taxon>Pleosporineae</taxon>
        <taxon>Pleosporaceae</taxon>
        <taxon>Alternaria</taxon>
        <taxon>Alternaria sect. Alternaria</taxon>
        <taxon>Alternaria alternata complex</taxon>
    </lineage>
</organism>
<dbReference type="KEGG" id="aalt:CC77DRAFT_150997"/>
<keyword evidence="2" id="KW-1185">Reference proteome</keyword>
<dbReference type="AlphaFoldDB" id="A0A177DJ17"/>
<dbReference type="GeneID" id="29115904"/>
<dbReference type="Proteomes" id="UP000077248">
    <property type="component" value="Unassembled WGS sequence"/>
</dbReference>
<name>A0A177DJ17_ALTAL</name>
<reference evidence="1 2" key="1">
    <citation type="submission" date="2016-05" db="EMBL/GenBank/DDBJ databases">
        <title>Comparative analysis of secretome profiles of manganese(II)-oxidizing ascomycete fungi.</title>
        <authorList>
            <consortium name="DOE Joint Genome Institute"/>
            <person name="Zeiner C.A."/>
            <person name="Purvine S.O."/>
            <person name="Zink E.M."/>
            <person name="Wu S."/>
            <person name="Pasa-Tolic L."/>
            <person name="Chaput D.L."/>
            <person name="Haridas S."/>
            <person name="Grigoriev I.V."/>
            <person name="Santelli C.M."/>
            <person name="Hansel C.M."/>
        </authorList>
    </citation>
    <scope>NUCLEOTIDE SEQUENCE [LARGE SCALE GENOMIC DNA]</scope>
    <source>
        <strain evidence="1 2">SRC1lrK2f</strain>
    </source>
</reference>
<evidence type="ECO:0000313" key="2">
    <source>
        <dbReference type="Proteomes" id="UP000077248"/>
    </source>
</evidence>
<sequence>MRRVRRNGRAKWARYRGVRIRNVVVQGRRRSVCLVSSYSSVLAEVMIWVYGDACVTERKCLKCEDASTRVALKRVLPLATFALVPSPVDRSGHTCVTKRLSRDLSSCKTIESSFLAVYCSVHLFFRQTRSFRCPPTLHCHLDTDSECASLCDVCGSPYTSIPPSSCTYCFGIQRASLTKGSLSVRVVLLRTCRRLMHHTTEGYLSKMRFPLLGPTFGSTALVIRIRRIAMLNNSPWSRDVVFSLIAKLSTTSTKAAWRSGSAPGS</sequence>
<dbReference type="RefSeq" id="XP_018384621.1">
    <property type="nucleotide sequence ID" value="XM_018530310.1"/>
</dbReference>
<evidence type="ECO:0000313" key="1">
    <source>
        <dbReference type="EMBL" id="OAG19200.1"/>
    </source>
</evidence>
<proteinExistence type="predicted"/>
<protein>
    <submittedName>
        <fullName evidence="1">Uncharacterized protein</fullName>
    </submittedName>
</protein>